<evidence type="ECO:0000313" key="2">
    <source>
        <dbReference type="EMBL" id="KAG8366313.1"/>
    </source>
</evidence>
<reference evidence="2" key="1">
    <citation type="submission" date="2019-10" db="EMBL/GenBank/DDBJ databases">
        <authorList>
            <person name="Zhang R."/>
            <person name="Pan Y."/>
            <person name="Wang J."/>
            <person name="Ma R."/>
            <person name="Yu S."/>
        </authorList>
    </citation>
    <scope>NUCLEOTIDE SEQUENCE</scope>
    <source>
        <strain evidence="2">LA-IB0</strain>
        <tissue evidence="2">Leaf</tissue>
    </source>
</reference>
<dbReference type="EMBL" id="WHWC01000017">
    <property type="protein sequence ID" value="KAG8366313.1"/>
    <property type="molecule type" value="Genomic_DNA"/>
</dbReference>
<dbReference type="AlphaFoldDB" id="A0AAV6W6K3"/>
<organism evidence="2 3">
    <name type="scientific">Buddleja alternifolia</name>
    <dbReference type="NCBI Taxonomy" id="168488"/>
    <lineage>
        <taxon>Eukaryota</taxon>
        <taxon>Viridiplantae</taxon>
        <taxon>Streptophyta</taxon>
        <taxon>Embryophyta</taxon>
        <taxon>Tracheophyta</taxon>
        <taxon>Spermatophyta</taxon>
        <taxon>Magnoliopsida</taxon>
        <taxon>eudicotyledons</taxon>
        <taxon>Gunneridae</taxon>
        <taxon>Pentapetalae</taxon>
        <taxon>asterids</taxon>
        <taxon>lamiids</taxon>
        <taxon>Lamiales</taxon>
        <taxon>Scrophulariaceae</taxon>
        <taxon>Buddlejeae</taxon>
        <taxon>Buddleja</taxon>
    </lineage>
</organism>
<protein>
    <submittedName>
        <fullName evidence="2">Uncharacterized protein</fullName>
    </submittedName>
</protein>
<proteinExistence type="predicted"/>
<keyword evidence="3" id="KW-1185">Reference proteome</keyword>
<evidence type="ECO:0000256" key="1">
    <source>
        <dbReference type="SAM" id="MobiDB-lite"/>
    </source>
</evidence>
<feature type="region of interest" description="Disordered" evidence="1">
    <location>
        <begin position="116"/>
        <end position="175"/>
    </location>
</feature>
<accession>A0AAV6W6K3</accession>
<dbReference type="Proteomes" id="UP000826271">
    <property type="component" value="Unassembled WGS sequence"/>
</dbReference>
<feature type="compositionally biased region" description="Basic and acidic residues" evidence="1">
    <location>
        <begin position="138"/>
        <end position="149"/>
    </location>
</feature>
<comment type="caution">
    <text evidence="2">The sequence shown here is derived from an EMBL/GenBank/DDBJ whole genome shotgun (WGS) entry which is preliminary data.</text>
</comment>
<name>A0AAV6W6K3_9LAMI</name>
<gene>
    <name evidence="2" type="ORF">BUALT_Bualt17G0066700</name>
</gene>
<sequence>MVQSNTSAAVVTMTTEEFDRRLKKHGEEMLREFMAQTSTTLNMPHLMCMKPPVLRIEWLDSDPNRRFHGCVKDEGGSDFKLWEDPLMCYKSRMVILELRNRCDKLEVEILELSRVAQPKRRSGGAPSLVKDTINPNEETSHATRSDGEPLPKYSAQQDKESAFPPNNPSMDGRWSTNRLKKTWSRKISDPIYYTGEGRQMSLNKGSTWKRITSGKARLLVVTTYPKVFFRRRRFGG</sequence>
<evidence type="ECO:0000313" key="3">
    <source>
        <dbReference type="Proteomes" id="UP000826271"/>
    </source>
</evidence>